<name>A0AA38XGE0_9EURO</name>
<evidence type="ECO:0000256" key="1">
    <source>
        <dbReference type="SAM" id="MobiDB-lite"/>
    </source>
</evidence>
<proteinExistence type="predicted"/>
<gene>
    <name evidence="2" type="ORF">H2200_002807</name>
</gene>
<keyword evidence="3" id="KW-1185">Reference proteome</keyword>
<comment type="caution">
    <text evidence="2">The sequence shown here is derived from an EMBL/GenBank/DDBJ whole genome shotgun (WGS) entry which is preliminary data.</text>
</comment>
<sequence>MSLQTTFLAPQIWPASSTYTILASAPSGIPLPFDTASTLSELDIDSDIDMLSETIANDSPTISLSEASSAMETDTDTPMTSPDINNDVSMEEGDIPSIDDVDIEMLPPSIDDEDDDVDEDEVMSEGDTFEEIDAQIFAMMDAFTCIFACITLDDAQGKEVVMSG</sequence>
<evidence type="ECO:0000313" key="3">
    <source>
        <dbReference type="Proteomes" id="UP001172673"/>
    </source>
</evidence>
<protein>
    <submittedName>
        <fullName evidence="2">Uncharacterized protein</fullName>
    </submittedName>
</protein>
<feature type="compositionally biased region" description="Polar residues" evidence="1">
    <location>
        <begin position="59"/>
        <end position="88"/>
    </location>
</feature>
<evidence type="ECO:0000313" key="2">
    <source>
        <dbReference type="EMBL" id="KAJ9612866.1"/>
    </source>
</evidence>
<reference evidence="2" key="1">
    <citation type="submission" date="2022-10" db="EMBL/GenBank/DDBJ databases">
        <title>Culturing micro-colonial fungi from biological soil crusts in the Mojave desert and describing Neophaeococcomyces mojavensis, and introducing the new genera and species Taxawa tesnikishii.</title>
        <authorList>
            <person name="Kurbessoian T."/>
            <person name="Stajich J.E."/>
        </authorList>
    </citation>
    <scope>NUCLEOTIDE SEQUENCE</scope>
    <source>
        <strain evidence="2">TK_41</strain>
    </source>
</reference>
<organism evidence="2 3">
    <name type="scientific">Cladophialophora chaetospira</name>
    <dbReference type="NCBI Taxonomy" id="386627"/>
    <lineage>
        <taxon>Eukaryota</taxon>
        <taxon>Fungi</taxon>
        <taxon>Dikarya</taxon>
        <taxon>Ascomycota</taxon>
        <taxon>Pezizomycotina</taxon>
        <taxon>Eurotiomycetes</taxon>
        <taxon>Chaetothyriomycetidae</taxon>
        <taxon>Chaetothyriales</taxon>
        <taxon>Herpotrichiellaceae</taxon>
        <taxon>Cladophialophora</taxon>
    </lineage>
</organism>
<feature type="region of interest" description="Disordered" evidence="1">
    <location>
        <begin position="59"/>
        <end position="94"/>
    </location>
</feature>
<dbReference type="Proteomes" id="UP001172673">
    <property type="component" value="Unassembled WGS sequence"/>
</dbReference>
<accession>A0AA38XGE0</accession>
<dbReference type="AlphaFoldDB" id="A0AA38XGE0"/>
<dbReference type="EMBL" id="JAPDRK010000004">
    <property type="protein sequence ID" value="KAJ9612866.1"/>
    <property type="molecule type" value="Genomic_DNA"/>
</dbReference>